<dbReference type="Proteomes" id="UP001632038">
    <property type="component" value="Unassembled WGS sequence"/>
</dbReference>
<evidence type="ECO:0008006" key="4">
    <source>
        <dbReference type="Google" id="ProtNLM"/>
    </source>
</evidence>
<sequence>MYAVFVLLDLARVTINASAKVPSCAVGSLFPLATTESIRTIFPSSEFKDLVRTTGDSDGVIFCSFKDEGGTAVGAAFESSDGPASSSVPPTCCTLEDVFEARDEGWLSSCG</sequence>
<gene>
    <name evidence="2" type="ORF">CASFOL_015937</name>
</gene>
<organism evidence="2 3">
    <name type="scientific">Castilleja foliolosa</name>
    <dbReference type="NCBI Taxonomy" id="1961234"/>
    <lineage>
        <taxon>Eukaryota</taxon>
        <taxon>Viridiplantae</taxon>
        <taxon>Streptophyta</taxon>
        <taxon>Embryophyta</taxon>
        <taxon>Tracheophyta</taxon>
        <taxon>Spermatophyta</taxon>
        <taxon>Magnoliopsida</taxon>
        <taxon>eudicotyledons</taxon>
        <taxon>Gunneridae</taxon>
        <taxon>Pentapetalae</taxon>
        <taxon>asterids</taxon>
        <taxon>lamiids</taxon>
        <taxon>Lamiales</taxon>
        <taxon>Orobanchaceae</taxon>
        <taxon>Pedicularideae</taxon>
        <taxon>Castillejinae</taxon>
        <taxon>Castilleja</taxon>
    </lineage>
</organism>
<evidence type="ECO:0000313" key="2">
    <source>
        <dbReference type="EMBL" id="KAL3640969.1"/>
    </source>
</evidence>
<keyword evidence="1" id="KW-0732">Signal</keyword>
<name>A0ABD3DIN3_9LAMI</name>
<feature type="chain" id="PRO_5044781730" description="Secreted protein" evidence="1">
    <location>
        <begin position="20"/>
        <end position="111"/>
    </location>
</feature>
<dbReference type="AlphaFoldDB" id="A0ABD3DIN3"/>
<accession>A0ABD3DIN3</accession>
<keyword evidence="3" id="KW-1185">Reference proteome</keyword>
<proteinExistence type="predicted"/>
<protein>
    <recommendedName>
        <fullName evidence="4">Secreted protein</fullName>
    </recommendedName>
</protein>
<reference evidence="3" key="1">
    <citation type="journal article" date="2024" name="IScience">
        <title>Strigolactones Initiate the Formation of Haustorium-like Structures in Castilleja.</title>
        <authorList>
            <person name="Buerger M."/>
            <person name="Peterson D."/>
            <person name="Chory J."/>
        </authorList>
    </citation>
    <scope>NUCLEOTIDE SEQUENCE [LARGE SCALE GENOMIC DNA]</scope>
</reference>
<feature type="signal peptide" evidence="1">
    <location>
        <begin position="1"/>
        <end position="19"/>
    </location>
</feature>
<dbReference type="EMBL" id="JAVIJP010000017">
    <property type="protein sequence ID" value="KAL3640969.1"/>
    <property type="molecule type" value="Genomic_DNA"/>
</dbReference>
<evidence type="ECO:0000313" key="3">
    <source>
        <dbReference type="Proteomes" id="UP001632038"/>
    </source>
</evidence>
<comment type="caution">
    <text evidence="2">The sequence shown here is derived from an EMBL/GenBank/DDBJ whole genome shotgun (WGS) entry which is preliminary data.</text>
</comment>
<evidence type="ECO:0000256" key="1">
    <source>
        <dbReference type="SAM" id="SignalP"/>
    </source>
</evidence>